<dbReference type="CDD" id="cd00534">
    <property type="entry name" value="DHNA_DHNTPE"/>
    <property type="match status" value="1"/>
</dbReference>
<accession>A0A4Y8IJN0</accession>
<comment type="caution">
    <text evidence="8">The sequence shown here is derived from an EMBL/GenBank/DDBJ whole genome shotgun (WGS) entry which is preliminary data.</text>
</comment>
<evidence type="ECO:0000256" key="3">
    <source>
        <dbReference type="ARBA" id="ARBA00005708"/>
    </source>
</evidence>
<keyword evidence="5 6" id="KW-0456">Lyase</keyword>
<evidence type="ECO:0000313" key="9">
    <source>
        <dbReference type="Proteomes" id="UP000297975"/>
    </source>
</evidence>
<dbReference type="GO" id="GO:0046656">
    <property type="term" value="P:folic acid biosynthetic process"/>
    <property type="evidence" value="ECO:0007669"/>
    <property type="project" value="UniProtKB-UniRule"/>
</dbReference>
<keyword evidence="4 6" id="KW-0289">Folate biosynthesis</keyword>
<dbReference type="Pfam" id="PF02152">
    <property type="entry name" value="FolB"/>
    <property type="match status" value="1"/>
</dbReference>
<dbReference type="RefSeq" id="WP_134340159.1">
    <property type="nucleotide sequence ID" value="NZ_SOPW01000009.1"/>
</dbReference>
<dbReference type="InterPro" id="IPR006157">
    <property type="entry name" value="FolB_dom"/>
</dbReference>
<protein>
    <recommendedName>
        <fullName evidence="6">7,8-dihydroneopterin aldolase</fullName>
        <ecNumber evidence="6">4.1.2.25</ecNumber>
    </recommendedName>
</protein>
<evidence type="ECO:0000259" key="7">
    <source>
        <dbReference type="SMART" id="SM00905"/>
    </source>
</evidence>
<dbReference type="InterPro" id="IPR006156">
    <property type="entry name" value="Dihydroneopterin_aldolase"/>
</dbReference>
<dbReference type="Gene3D" id="3.30.1130.10">
    <property type="match status" value="1"/>
</dbReference>
<sequence>MDKIIVKDMMFYGYHGLYPEENKLGQRFTVSVELMTALKKAGETDDMNDSIHYGQVYQLVQKIVEGEAKNLVEAVAEDIAHQLFDQFDKLEACTVKVDKPGPPIPGYYDKVAIEITRERQDYA</sequence>
<name>A0A4Y8IJN0_9BACI</name>
<evidence type="ECO:0000313" key="8">
    <source>
        <dbReference type="EMBL" id="TFB21017.1"/>
    </source>
</evidence>
<dbReference type="PANTHER" id="PTHR42844:SF1">
    <property type="entry name" value="DIHYDRONEOPTERIN ALDOLASE 1-RELATED"/>
    <property type="match status" value="1"/>
</dbReference>
<dbReference type="UniPathway" id="UPA00077">
    <property type="reaction ID" value="UER00154"/>
</dbReference>
<comment type="catalytic activity">
    <reaction evidence="1 6">
        <text>7,8-dihydroneopterin = 6-hydroxymethyl-7,8-dihydropterin + glycolaldehyde</text>
        <dbReference type="Rhea" id="RHEA:10540"/>
        <dbReference type="ChEBI" id="CHEBI:17001"/>
        <dbReference type="ChEBI" id="CHEBI:17071"/>
        <dbReference type="ChEBI" id="CHEBI:44841"/>
        <dbReference type="EC" id="4.1.2.25"/>
    </reaction>
</comment>
<dbReference type="Proteomes" id="UP000297975">
    <property type="component" value="Unassembled WGS sequence"/>
</dbReference>
<dbReference type="InterPro" id="IPR043133">
    <property type="entry name" value="GTP-CH-I_C/QueF"/>
</dbReference>
<dbReference type="GO" id="GO:0005737">
    <property type="term" value="C:cytoplasm"/>
    <property type="evidence" value="ECO:0007669"/>
    <property type="project" value="TreeGrafter"/>
</dbReference>
<evidence type="ECO:0000256" key="2">
    <source>
        <dbReference type="ARBA" id="ARBA00005013"/>
    </source>
</evidence>
<reference evidence="8 9" key="1">
    <citation type="submission" date="2019-03" db="EMBL/GenBank/DDBJ databases">
        <authorList>
            <person name="He R.-H."/>
        </authorList>
    </citation>
    <scope>NUCLEOTIDE SEQUENCE [LARGE SCALE GENOMIC DNA]</scope>
    <source>
        <strain evidence="9">SH 714</strain>
    </source>
</reference>
<feature type="domain" description="Dihydroneopterin aldolase/epimerase" evidence="7">
    <location>
        <begin position="4"/>
        <end position="117"/>
    </location>
</feature>
<comment type="similarity">
    <text evidence="3 6">Belongs to the DHNA family.</text>
</comment>
<dbReference type="EC" id="4.1.2.25" evidence="6"/>
<evidence type="ECO:0000256" key="5">
    <source>
        <dbReference type="ARBA" id="ARBA00023239"/>
    </source>
</evidence>
<comment type="pathway">
    <text evidence="2 6">Cofactor biosynthesis; tetrahydrofolate biosynthesis; 2-amino-4-hydroxy-6-hydroxymethyl-7,8-dihydropteridine diphosphate from 7,8-dihydroneopterin triphosphate: step 3/4.</text>
</comment>
<dbReference type="GO" id="GO:0004150">
    <property type="term" value="F:dihydroneopterin aldolase activity"/>
    <property type="evidence" value="ECO:0007669"/>
    <property type="project" value="UniProtKB-UniRule"/>
</dbReference>
<dbReference type="NCBIfam" id="TIGR00526">
    <property type="entry name" value="folB_dom"/>
    <property type="match status" value="1"/>
</dbReference>
<proteinExistence type="inferred from homology"/>
<dbReference type="SMART" id="SM00905">
    <property type="entry name" value="FolB"/>
    <property type="match status" value="1"/>
</dbReference>
<dbReference type="OrthoDB" id="9803748at2"/>
<gene>
    <name evidence="8" type="primary">folB</name>
    <name evidence="8" type="ORF">E3U55_09315</name>
</gene>
<evidence type="ECO:0000256" key="4">
    <source>
        <dbReference type="ARBA" id="ARBA00022909"/>
    </source>
</evidence>
<dbReference type="PANTHER" id="PTHR42844">
    <property type="entry name" value="DIHYDRONEOPTERIN ALDOLASE 1-RELATED"/>
    <property type="match status" value="1"/>
</dbReference>
<dbReference type="GO" id="GO:0046654">
    <property type="term" value="P:tetrahydrofolate biosynthetic process"/>
    <property type="evidence" value="ECO:0007669"/>
    <property type="project" value="UniProtKB-UniRule"/>
</dbReference>
<dbReference type="FunFam" id="3.30.1130.10:FF:000003">
    <property type="entry name" value="7,8-dihydroneopterin aldolase"/>
    <property type="match status" value="1"/>
</dbReference>
<dbReference type="NCBIfam" id="TIGR00525">
    <property type="entry name" value="folB"/>
    <property type="match status" value="1"/>
</dbReference>
<dbReference type="EMBL" id="SOPW01000009">
    <property type="protein sequence ID" value="TFB21017.1"/>
    <property type="molecule type" value="Genomic_DNA"/>
</dbReference>
<evidence type="ECO:0000256" key="1">
    <source>
        <dbReference type="ARBA" id="ARBA00001353"/>
    </source>
</evidence>
<dbReference type="AlphaFoldDB" id="A0A4Y8IJN0"/>
<keyword evidence="9" id="KW-1185">Reference proteome</keyword>
<comment type="function">
    <text evidence="6">Catalyzes the conversion of 7,8-dihydroneopterin to 6-hydroxymethyl-7,8-dihydropterin.</text>
</comment>
<evidence type="ECO:0000256" key="6">
    <source>
        <dbReference type="RuleBase" id="RU362079"/>
    </source>
</evidence>
<dbReference type="SUPFAM" id="SSF55620">
    <property type="entry name" value="Tetrahydrobiopterin biosynthesis enzymes-like"/>
    <property type="match status" value="1"/>
</dbReference>
<organism evidence="8 9">
    <name type="scientific">Filobacillus milosensis</name>
    <dbReference type="NCBI Taxonomy" id="94137"/>
    <lineage>
        <taxon>Bacteria</taxon>
        <taxon>Bacillati</taxon>
        <taxon>Bacillota</taxon>
        <taxon>Bacilli</taxon>
        <taxon>Bacillales</taxon>
        <taxon>Bacillaceae</taxon>
        <taxon>Filobacillus</taxon>
    </lineage>
</organism>